<feature type="region of interest" description="Disordered" evidence="12">
    <location>
        <begin position="53"/>
        <end position="136"/>
    </location>
</feature>
<keyword evidence="2" id="KW-0547">Nucleotide-binding</keyword>
<dbReference type="GO" id="GO:0003677">
    <property type="term" value="F:DNA binding"/>
    <property type="evidence" value="ECO:0007669"/>
    <property type="project" value="UniProtKB-UniRule"/>
</dbReference>
<dbReference type="OrthoDB" id="5847120at2759"/>
<dbReference type="GO" id="GO:0005524">
    <property type="term" value="F:ATP binding"/>
    <property type="evidence" value="ECO:0007669"/>
    <property type="project" value="UniProtKB-UniRule"/>
</dbReference>
<dbReference type="FunFam" id="3.40.50.10810:FF:000005">
    <property type="entry name" value="Photoperiod-independent early flowering 1"/>
    <property type="match status" value="1"/>
</dbReference>
<feature type="non-terminal residue" evidence="15">
    <location>
        <position position="1"/>
    </location>
</feature>
<dbReference type="Gene3D" id="3.40.50.10810">
    <property type="entry name" value="Tandem AAA-ATPase domain"/>
    <property type="match status" value="1"/>
</dbReference>
<evidence type="ECO:0000256" key="10">
    <source>
        <dbReference type="ARBA" id="ARBA00023242"/>
    </source>
</evidence>
<dbReference type="EC" id="3.6.4.-" evidence="11"/>
<keyword evidence="4 11" id="KW-0378">Hydrolase</keyword>
<feature type="compositionally biased region" description="Basic and acidic residues" evidence="12">
    <location>
        <begin position="799"/>
        <end position="811"/>
    </location>
</feature>
<evidence type="ECO:0000259" key="14">
    <source>
        <dbReference type="PROSITE" id="PS51413"/>
    </source>
</evidence>
<feature type="compositionally biased region" description="Basic and acidic residues" evidence="12">
    <location>
        <begin position="79"/>
        <end position="91"/>
    </location>
</feature>
<evidence type="ECO:0000313" key="15">
    <source>
        <dbReference type="EMBL" id="GIQ84903.1"/>
    </source>
</evidence>
<feature type="domain" description="Helicase ATP-binding" evidence="13">
    <location>
        <begin position="960"/>
        <end position="1132"/>
    </location>
</feature>
<dbReference type="InterPro" id="IPR027417">
    <property type="entry name" value="P-loop_NTPase"/>
</dbReference>
<dbReference type="InterPro" id="IPR014001">
    <property type="entry name" value="Helicase_ATP-bd"/>
</dbReference>
<evidence type="ECO:0000256" key="7">
    <source>
        <dbReference type="ARBA" id="ARBA00022853"/>
    </source>
</evidence>
<evidence type="ECO:0000256" key="6">
    <source>
        <dbReference type="ARBA" id="ARBA00022840"/>
    </source>
</evidence>
<dbReference type="Pfam" id="PF00176">
    <property type="entry name" value="SNF2-rel_dom"/>
    <property type="match status" value="1"/>
</dbReference>
<evidence type="ECO:0000256" key="3">
    <source>
        <dbReference type="ARBA" id="ARBA00022763"/>
    </source>
</evidence>
<comment type="similarity">
    <text evidence="11">Belongs to the SNF2/RAD54 helicase family.</text>
</comment>
<dbReference type="SMART" id="SM00487">
    <property type="entry name" value="DEXDc"/>
    <property type="match status" value="1"/>
</dbReference>
<evidence type="ECO:0000256" key="1">
    <source>
        <dbReference type="ARBA" id="ARBA00004123"/>
    </source>
</evidence>
<comment type="subunit">
    <text evidence="11">Component of the INO80 chromatin-remodeling complex.</text>
</comment>
<dbReference type="GO" id="GO:0042393">
    <property type="term" value="F:histone binding"/>
    <property type="evidence" value="ECO:0007669"/>
    <property type="project" value="TreeGrafter"/>
</dbReference>
<feature type="compositionally biased region" description="Basic and acidic residues" evidence="12">
    <location>
        <begin position="337"/>
        <end position="349"/>
    </location>
</feature>
<keyword evidence="3 11" id="KW-0227">DNA damage</keyword>
<feature type="compositionally biased region" description="Basic and acidic residues" evidence="12">
    <location>
        <begin position="207"/>
        <end position="219"/>
    </location>
</feature>
<dbReference type="PROSITE" id="PS51413">
    <property type="entry name" value="DBINO"/>
    <property type="match status" value="1"/>
</dbReference>
<keyword evidence="16" id="KW-1185">Reference proteome</keyword>
<dbReference type="AlphaFoldDB" id="A0A9K3CX35"/>
<dbReference type="PROSITE" id="PS51192">
    <property type="entry name" value="HELICASE_ATP_BIND_1"/>
    <property type="match status" value="1"/>
</dbReference>
<keyword evidence="7" id="KW-0156">Chromatin regulator</keyword>
<dbReference type="InterPro" id="IPR000330">
    <property type="entry name" value="SNF2_N"/>
</dbReference>
<dbReference type="GO" id="GO:0031011">
    <property type="term" value="C:Ino80 complex"/>
    <property type="evidence" value="ECO:0007669"/>
    <property type="project" value="UniProtKB-UniRule"/>
</dbReference>
<evidence type="ECO:0000256" key="8">
    <source>
        <dbReference type="ARBA" id="ARBA00023125"/>
    </source>
</evidence>
<sequence>MTSHSIGLSIGTHTTVPVPISLAVTHHDDSDFGILSSVRDSVATYVDHFTVSLPASTHSPSDDAETDTEATETAGVEKASAEEGSLPRDSDDTAPQSPAQPVPSEATATVGGSDGEVSSPSPSPPSGPVPGWDLSTWVQGGIRGAETTQAQSDADSLPHCQGAGGMYMSPLSSVLFPLDSLDNIPLPSPSTSATQSRGEEGVGDEPLLDRERERERELEMQSSLYAEVFRLESAHSESAGLSSSCGGASPGSAVLASSDPGNDPHTQPGVKGERATQRETRYRYRSRQALVIPTPGDMAPIDTDPSVHREPQATLMWNPSPSRRRLYHKVAGASVPGREREREVARDATAEEGTPLSSLLSSINPETKGIGGVFADPVSAQGLQVVPPPSVDLAVWLGGHDSDAALSASPTASVCEYLQGVRDMEHVPMPGCEGWGLEGEGQGEGEEERGRAVCELVSEALDACLSIESTLSAPSPLSPLVSLGMLPSLLPVPTVSPPSDLATVLASLAGVQARDTLTSLRQMGCLDRVAPPSGQSVCGCVVGTVHSLLSLYHKGGSLSPQRVLQSLPTVMLVPPVDSVARDGTDAWTSIPLPLPVALSAIQSPTEVPATLRLYGSSLPGAGVVPAYLSLLGLCVTTVCADRHTLCTLGQSLIDTGSMHTHPDTHLALAGAAAQSPDASLSLSLQTDRDSQAKGRYAYDMVPGGGGALAQLRCKSVCAAARGMQDRDQARAGVLRRLGRDCSRHVRRRLRTGHKGAYVIGAEKVRARRIPRETVAWLRKSKTLHGEEDRRQQRHRDTRMRRADVEREEQRQKQKLSFLIKQTALYASFMKAGGEGEGEGEGEAPAAGVANPVFKGDNDSEVDAAAEARARAAAQKHRQHLNRFQTSSETTDADAEAPLGTVPPPASGPQTPAPAPAPQSQGAEAEAEVTQDQVIEVRVPQPTCFRGTLKSYQLTGLSWLVSLYKQGINGILSDEMGLGKTIQTISFLAYLYETENIPGPFLVIAPNSLLHNWATEISRFTPCLKVWPYWGTGPERKALRRGWELKGPLGRKNSAFHVLVCPYSIAVTDAKWLSKVLWNYIILDEAQAIKSASSSRWTQLTKYNARSRLLLSGTPVQNNMRELWALLNFIMPTLFDRHEEFNQWFSRGIENAVSAKASNLNARLNPEQLRRLQ</sequence>
<proteinExistence type="inferred from homology"/>
<protein>
    <recommendedName>
        <fullName evidence="11">Chromatin-remodeling ATPase INO80</fullName>
        <ecNumber evidence="11">3.6.4.-</ecNumber>
    </recommendedName>
</protein>
<keyword evidence="9 11" id="KW-0234">DNA repair</keyword>
<dbReference type="InterPro" id="IPR050520">
    <property type="entry name" value="INO80/SWR1_helicase"/>
</dbReference>
<feature type="domain" description="DBINO" evidence="14">
    <location>
        <begin position="707"/>
        <end position="835"/>
    </location>
</feature>
<dbReference type="PANTHER" id="PTHR45685">
    <property type="entry name" value="HELICASE SRCAP-RELATED"/>
    <property type="match status" value="1"/>
</dbReference>
<reference evidence="15 16" key="1">
    <citation type="journal article" date="2018" name="PLoS ONE">
        <title>The draft genome of Kipferlia bialata reveals reductive genome evolution in fornicate parasites.</title>
        <authorList>
            <person name="Tanifuji G."/>
            <person name="Takabayashi S."/>
            <person name="Kume K."/>
            <person name="Takagi M."/>
            <person name="Nakayama T."/>
            <person name="Kamikawa R."/>
            <person name="Inagaki Y."/>
            <person name="Hashimoto T."/>
        </authorList>
    </citation>
    <scope>NUCLEOTIDE SEQUENCE [LARGE SCALE GENOMIC DNA]</scope>
    <source>
        <strain evidence="15">NY0173</strain>
    </source>
</reference>
<evidence type="ECO:0000256" key="12">
    <source>
        <dbReference type="SAM" id="MobiDB-lite"/>
    </source>
</evidence>
<dbReference type="SUPFAM" id="SSF52540">
    <property type="entry name" value="P-loop containing nucleoside triphosphate hydrolases"/>
    <property type="match status" value="1"/>
</dbReference>
<dbReference type="GO" id="GO:0006338">
    <property type="term" value="P:chromatin remodeling"/>
    <property type="evidence" value="ECO:0007669"/>
    <property type="project" value="UniProtKB-UniRule"/>
</dbReference>
<evidence type="ECO:0000259" key="13">
    <source>
        <dbReference type="PROSITE" id="PS51192"/>
    </source>
</evidence>
<keyword evidence="10" id="KW-0539">Nucleus</keyword>
<dbReference type="InterPro" id="IPR038718">
    <property type="entry name" value="SNF2-like_sf"/>
</dbReference>
<comment type="caution">
    <text evidence="15">The sequence shown here is derived from an EMBL/GenBank/DDBJ whole genome shotgun (WGS) entry which is preliminary data.</text>
</comment>
<accession>A0A9K3CX35</accession>
<feature type="region of interest" description="Disordered" evidence="12">
    <location>
        <begin position="831"/>
        <end position="926"/>
    </location>
</feature>
<evidence type="ECO:0000256" key="5">
    <source>
        <dbReference type="ARBA" id="ARBA00022806"/>
    </source>
</evidence>
<dbReference type="GO" id="GO:0004386">
    <property type="term" value="F:helicase activity"/>
    <property type="evidence" value="ECO:0007669"/>
    <property type="project" value="UniProtKB-KW"/>
</dbReference>
<evidence type="ECO:0000256" key="2">
    <source>
        <dbReference type="ARBA" id="ARBA00022741"/>
    </source>
</evidence>
<keyword evidence="8 11" id="KW-0238">DNA-binding</keyword>
<feature type="region of interest" description="Disordered" evidence="12">
    <location>
        <begin position="332"/>
        <end position="362"/>
    </location>
</feature>
<feature type="compositionally biased region" description="Pro residues" evidence="12">
    <location>
        <begin position="900"/>
        <end position="916"/>
    </location>
</feature>
<feature type="region of interest" description="Disordered" evidence="12">
    <location>
        <begin position="238"/>
        <end position="286"/>
    </location>
</feature>
<comment type="catalytic activity">
    <reaction evidence="11">
        <text>ATP + H2O = ADP + phosphate + H(+)</text>
        <dbReference type="Rhea" id="RHEA:13065"/>
        <dbReference type="ChEBI" id="CHEBI:15377"/>
        <dbReference type="ChEBI" id="CHEBI:15378"/>
        <dbReference type="ChEBI" id="CHEBI:30616"/>
        <dbReference type="ChEBI" id="CHEBI:43474"/>
        <dbReference type="ChEBI" id="CHEBI:456216"/>
    </reaction>
</comment>
<comment type="subcellular location">
    <subcellularLocation>
        <location evidence="1 11">Nucleus</location>
    </subcellularLocation>
</comment>
<keyword evidence="6 11" id="KW-0067">ATP-binding</keyword>
<dbReference type="GO" id="GO:0006281">
    <property type="term" value="P:DNA repair"/>
    <property type="evidence" value="ECO:0007669"/>
    <property type="project" value="UniProtKB-UniRule"/>
</dbReference>
<evidence type="ECO:0000256" key="9">
    <source>
        <dbReference type="ARBA" id="ARBA00023204"/>
    </source>
</evidence>
<dbReference type="InterPro" id="IPR020838">
    <property type="entry name" value="DBINO"/>
</dbReference>
<comment type="function">
    <text evidence="11">ATPase component of the INO80 complex which remodels chromatin by shifting nucleosomes and is involved in DNA repair.</text>
</comment>
<name>A0A9K3CX35_9EUKA</name>
<gene>
    <name evidence="15" type="ORF">KIPB_006486</name>
</gene>
<keyword evidence="5 15" id="KW-0347">Helicase</keyword>
<feature type="region of interest" description="Disordered" evidence="12">
    <location>
        <begin position="185"/>
        <end position="219"/>
    </location>
</feature>
<evidence type="ECO:0000313" key="16">
    <source>
        <dbReference type="Proteomes" id="UP000265618"/>
    </source>
</evidence>
<dbReference type="Proteomes" id="UP000265618">
    <property type="component" value="Unassembled WGS sequence"/>
</dbReference>
<evidence type="ECO:0000256" key="11">
    <source>
        <dbReference type="RuleBase" id="RU368001"/>
    </source>
</evidence>
<dbReference type="GO" id="GO:0016887">
    <property type="term" value="F:ATP hydrolysis activity"/>
    <property type="evidence" value="ECO:0007669"/>
    <property type="project" value="TreeGrafter"/>
</dbReference>
<feature type="compositionally biased region" description="Low complexity" evidence="12">
    <location>
        <begin position="238"/>
        <end position="253"/>
    </location>
</feature>
<organism evidence="15 16">
    <name type="scientific">Kipferlia bialata</name>
    <dbReference type="NCBI Taxonomy" id="797122"/>
    <lineage>
        <taxon>Eukaryota</taxon>
        <taxon>Metamonada</taxon>
        <taxon>Carpediemonas-like organisms</taxon>
        <taxon>Kipferlia</taxon>
    </lineage>
</organism>
<feature type="region of interest" description="Disordered" evidence="12">
    <location>
        <begin position="782"/>
        <end position="812"/>
    </location>
</feature>
<dbReference type="Pfam" id="PF13892">
    <property type="entry name" value="DBINO"/>
    <property type="match status" value="1"/>
</dbReference>
<feature type="compositionally biased region" description="Basic and acidic residues" evidence="12">
    <location>
        <begin position="271"/>
        <end position="282"/>
    </location>
</feature>
<dbReference type="EMBL" id="BDIP01001670">
    <property type="protein sequence ID" value="GIQ84903.1"/>
    <property type="molecule type" value="Genomic_DNA"/>
</dbReference>
<comment type="domain">
    <text evidence="11">The DBINO region is involved in binding to DNA.</text>
</comment>
<dbReference type="PANTHER" id="PTHR45685:SF2">
    <property type="entry name" value="CHROMATIN-REMODELING ATPASE INO80"/>
    <property type="match status" value="1"/>
</dbReference>
<evidence type="ECO:0000256" key="4">
    <source>
        <dbReference type="ARBA" id="ARBA00022801"/>
    </source>
</evidence>